<evidence type="ECO:0000256" key="4">
    <source>
        <dbReference type="SAM" id="MobiDB-lite"/>
    </source>
</evidence>
<dbReference type="AlphaFoldDB" id="A0A0S4IH43"/>
<gene>
    <name evidence="7" type="ORF">BSAL_48945</name>
</gene>
<proteinExistence type="predicted"/>
<feature type="transmembrane region" description="Helical" evidence="5">
    <location>
        <begin position="7"/>
        <end position="27"/>
    </location>
</feature>
<evidence type="ECO:0000256" key="2">
    <source>
        <dbReference type="ARBA" id="ARBA00022679"/>
    </source>
</evidence>
<protein>
    <submittedName>
        <fullName evidence="7">Membrane-associated protein, putative</fullName>
    </submittedName>
</protein>
<keyword evidence="5" id="KW-0812">Transmembrane</keyword>
<feature type="compositionally biased region" description="Basic and acidic residues" evidence="4">
    <location>
        <begin position="51"/>
        <end position="67"/>
    </location>
</feature>
<dbReference type="InterPro" id="IPR049625">
    <property type="entry name" value="Glyco_transf_61_cat"/>
</dbReference>
<dbReference type="VEuPathDB" id="TriTrypDB:BSAL_48945"/>
<feature type="region of interest" description="Disordered" evidence="4">
    <location>
        <begin position="287"/>
        <end position="312"/>
    </location>
</feature>
<dbReference type="Pfam" id="PF04577">
    <property type="entry name" value="Glyco_transf_61"/>
    <property type="match status" value="1"/>
</dbReference>
<dbReference type="GO" id="GO:0016757">
    <property type="term" value="F:glycosyltransferase activity"/>
    <property type="evidence" value="ECO:0007669"/>
    <property type="project" value="UniProtKB-KW"/>
</dbReference>
<evidence type="ECO:0000256" key="3">
    <source>
        <dbReference type="ARBA" id="ARBA00023180"/>
    </source>
</evidence>
<sequence length="692" mass="76357">MVSLQRVTVLVVMSLLTAVIAVHWLPLQTDQHSRSSSSNARNHLDVISMKVESDEGKEVDSSGDRSIRAHPSSSAAAATTTVAQGLRITTVPRRYRRTLESFHHLHIESNTETPMSWMRDVCSTTSSTTTSASFAKALSHANSQHRVDQKLGWGTTSINNQIVCVRGRRVFREYHKNDSQNAGEGSSSWWSQKKQQVPLYNVSDLKVAFPSLASLSSSQPAVSTSLPSLPPERPQTHRDIVLHADGTVGIIAATYLHGFHVLVNTLIPLVHTLLTKVTGSRDERRYTFDDVNNGADGEEDKNKTATSSSPPSFDVTLLRHPYFGAKFSGGETLSHEFISALLVTAPQEREIVLGNATAGSKAASNGDNSALVMKSPRVLHRADFLESERTTHCYCNGAVLHDMIDSEFMSSVPQTERIVSGDPLRRRSTRFIKESLNKRYGFVPYGTYPIPPQEYLAHGLWGNHHNDTTDDGHNGKREKVPTTGITTTATATPRLLLLLRNRTRELGDADAVIAMARAAGFHVHVMVPDRETIALQARAARYADLMMGVHGQALTWSLMMDGTRASHCREVVELTGFGRPLRGMQNVFEVLAADSYLRYTRTQPVDVDFVGATCGPCPALRKILLTAKFPQTRRAFNWQRVWFGASRELPVILKRSFASLEHCLLPNKPVPLPASFVEQSDKAVPNYPGGKI</sequence>
<accession>A0A0S4IH43</accession>
<name>A0A0S4IH43_BODSA</name>
<keyword evidence="1" id="KW-0328">Glycosyltransferase</keyword>
<keyword evidence="5" id="KW-1133">Transmembrane helix</keyword>
<keyword evidence="3" id="KW-0325">Glycoprotein</keyword>
<reference evidence="8" key="1">
    <citation type="submission" date="2015-09" db="EMBL/GenBank/DDBJ databases">
        <authorList>
            <consortium name="Pathogen Informatics"/>
        </authorList>
    </citation>
    <scope>NUCLEOTIDE SEQUENCE [LARGE SCALE GENOMIC DNA]</scope>
    <source>
        <strain evidence="8">Lake Konstanz</strain>
    </source>
</reference>
<dbReference type="EMBL" id="CYKH01000001">
    <property type="protein sequence ID" value="CUE55164.1"/>
    <property type="molecule type" value="Genomic_DNA"/>
</dbReference>
<evidence type="ECO:0000256" key="1">
    <source>
        <dbReference type="ARBA" id="ARBA00022676"/>
    </source>
</evidence>
<keyword evidence="8" id="KW-1185">Reference proteome</keyword>
<dbReference type="PANTHER" id="PTHR20961">
    <property type="entry name" value="GLYCOSYLTRANSFERASE"/>
    <property type="match status" value="1"/>
</dbReference>
<evidence type="ECO:0000313" key="7">
    <source>
        <dbReference type="EMBL" id="CUE55164.1"/>
    </source>
</evidence>
<dbReference type="InterPro" id="IPR007657">
    <property type="entry name" value="Glycosyltransferase_61"/>
</dbReference>
<evidence type="ECO:0000313" key="8">
    <source>
        <dbReference type="Proteomes" id="UP000051952"/>
    </source>
</evidence>
<feature type="region of interest" description="Disordered" evidence="4">
    <location>
        <begin position="50"/>
        <end position="80"/>
    </location>
</feature>
<keyword evidence="2" id="KW-0808">Transferase</keyword>
<evidence type="ECO:0000259" key="6">
    <source>
        <dbReference type="Pfam" id="PF04577"/>
    </source>
</evidence>
<evidence type="ECO:0000256" key="5">
    <source>
        <dbReference type="SAM" id="Phobius"/>
    </source>
</evidence>
<dbReference type="Proteomes" id="UP000051952">
    <property type="component" value="Unassembled WGS sequence"/>
</dbReference>
<feature type="domain" description="Glycosyltransferase 61 catalytic" evidence="6">
    <location>
        <begin position="481"/>
        <end position="561"/>
    </location>
</feature>
<keyword evidence="5" id="KW-0472">Membrane</keyword>
<dbReference type="OrthoDB" id="529273at2759"/>
<organism evidence="7 8">
    <name type="scientific">Bodo saltans</name>
    <name type="common">Flagellated protozoan</name>
    <dbReference type="NCBI Taxonomy" id="75058"/>
    <lineage>
        <taxon>Eukaryota</taxon>
        <taxon>Discoba</taxon>
        <taxon>Euglenozoa</taxon>
        <taxon>Kinetoplastea</taxon>
        <taxon>Metakinetoplastina</taxon>
        <taxon>Eubodonida</taxon>
        <taxon>Bodonidae</taxon>
        <taxon>Bodo</taxon>
    </lineage>
</organism>